<gene>
    <name evidence="3" type="ORF">G7Y89_g11742</name>
</gene>
<dbReference type="PANTHER" id="PTHR30538:SF0">
    <property type="entry name" value="L-LYSINE 2,3-AMINOMUTASE AQ_1632-RELATED"/>
    <property type="match status" value="1"/>
</dbReference>
<evidence type="ECO:0000256" key="1">
    <source>
        <dbReference type="ARBA" id="ARBA00022485"/>
    </source>
</evidence>
<dbReference type="InterPro" id="IPR013785">
    <property type="entry name" value="Aldolase_TIM"/>
</dbReference>
<reference evidence="3 4" key="1">
    <citation type="submission" date="2020-03" db="EMBL/GenBank/DDBJ databases">
        <title>Draft Genome Sequence of Cudoniella acicularis.</title>
        <authorList>
            <person name="Buettner E."/>
            <person name="Kellner H."/>
        </authorList>
    </citation>
    <scope>NUCLEOTIDE SEQUENCE [LARGE SCALE GENOMIC DNA]</scope>
    <source>
        <strain evidence="3 4">DSM 108380</strain>
    </source>
</reference>
<feature type="region of interest" description="Disordered" evidence="2">
    <location>
        <begin position="52"/>
        <end position="77"/>
    </location>
</feature>
<sequence length="373" mass="41704">MSRFLTHARWNQGTKNATLLIFNHNLTRPQIKSSAISIPNITLQSFRTKSPQAQASVSHDAIDSNSTSQDFSSPPFPLSPPVQKQPILVVDELSWCIPNPPLNTGTPVYHHGIKLVQGAHKLPQFLQETLPSILPTHPDYPHLNTREAFITDVLEGIKAAPMSIRLTPHILSLVNWQNPLEDPLLKQFLPIKSTFLPDHPKLSLDSLHESLDSPCAGLVHRYPDKVLFLVTSVCPLYCRFCTRSYAVGGNTEVVTKTPAKPLLKRWNEALDYITRTPAVQDVVVSGGDGYYLEPNQLRYIGERLLAIPHVRRFRIASKGLGVAPSRILDPNDQWTDELITLSKMARAMGKQIALHTHLNHKSEFSWVTLCVAV</sequence>
<evidence type="ECO:0000256" key="2">
    <source>
        <dbReference type="SAM" id="MobiDB-lite"/>
    </source>
</evidence>
<protein>
    <recommendedName>
        <fullName evidence="5">Lysine 2,3-aminomutase</fullName>
    </recommendedName>
</protein>
<dbReference type="InterPro" id="IPR058240">
    <property type="entry name" value="rSAM_sf"/>
</dbReference>
<dbReference type="PANTHER" id="PTHR30538">
    <property type="entry name" value="LYSINE 2,3-AMINOMUTASE-RELATED"/>
    <property type="match status" value="1"/>
</dbReference>
<dbReference type="EMBL" id="JAAMPI010001156">
    <property type="protein sequence ID" value="KAF4626419.1"/>
    <property type="molecule type" value="Genomic_DNA"/>
</dbReference>
<dbReference type="Gene3D" id="3.20.20.70">
    <property type="entry name" value="Aldolase class I"/>
    <property type="match status" value="1"/>
</dbReference>
<keyword evidence="1" id="KW-0411">Iron-sulfur</keyword>
<evidence type="ECO:0008006" key="5">
    <source>
        <dbReference type="Google" id="ProtNLM"/>
    </source>
</evidence>
<dbReference type="SUPFAM" id="SSF102114">
    <property type="entry name" value="Radical SAM enzymes"/>
    <property type="match status" value="1"/>
</dbReference>
<dbReference type="InterPro" id="IPR003739">
    <property type="entry name" value="Lys_aminomutase/Glu_NH3_mut"/>
</dbReference>
<proteinExistence type="predicted"/>
<feature type="compositionally biased region" description="Polar residues" evidence="2">
    <location>
        <begin position="52"/>
        <end position="70"/>
    </location>
</feature>
<keyword evidence="4" id="KW-1185">Reference proteome</keyword>
<accession>A0A8H4RAA3</accession>
<comment type="caution">
    <text evidence="3">The sequence shown here is derived from an EMBL/GenBank/DDBJ whole genome shotgun (WGS) entry which is preliminary data.</text>
</comment>
<dbReference type="GO" id="GO:0051539">
    <property type="term" value="F:4 iron, 4 sulfur cluster binding"/>
    <property type="evidence" value="ECO:0007669"/>
    <property type="project" value="UniProtKB-KW"/>
</dbReference>
<evidence type="ECO:0000313" key="3">
    <source>
        <dbReference type="EMBL" id="KAF4626419.1"/>
    </source>
</evidence>
<keyword evidence="1" id="KW-0479">Metal-binding</keyword>
<dbReference type="OrthoDB" id="5396721at2759"/>
<organism evidence="3 4">
    <name type="scientific">Cudoniella acicularis</name>
    <dbReference type="NCBI Taxonomy" id="354080"/>
    <lineage>
        <taxon>Eukaryota</taxon>
        <taxon>Fungi</taxon>
        <taxon>Dikarya</taxon>
        <taxon>Ascomycota</taxon>
        <taxon>Pezizomycotina</taxon>
        <taxon>Leotiomycetes</taxon>
        <taxon>Helotiales</taxon>
        <taxon>Tricladiaceae</taxon>
        <taxon>Cudoniella</taxon>
    </lineage>
</organism>
<dbReference type="Proteomes" id="UP000566819">
    <property type="component" value="Unassembled WGS sequence"/>
</dbReference>
<dbReference type="AlphaFoldDB" id="A0A8H4RAA3"/>
<keyword evidence="1" id="KW-0004">4Fe-4S</keyword>
<name>A0A8H4RAA3_9HELO</name>
<evidence type="ECO:0000313" key="4">
    <source>
        <dbReference type="Proteomes" id="UP000566819"/>
    </source>
</evidence>
<keyword evidence="1" id="KW-0408">Iron</keyword>